<evidence type="ECO:0000256" key="1">
    <source>
        <dbReference type="ARBA" id="ARBA00001946"/>
    </source>
</evidence>
<evidence type="ECO:0000256" key="3">
    <source>
        <dbReference type="ARBA" id="ARBA00016337"/>
    </source>
</evidence>
<evidence type="ECO:0000256" key="6">
    <source>
        <dbReference type="ARBA" id="ARBA00022723"/>
    </source>
</evidence>
<dbReference type="InterPro" id="IPR024932">
    <property type="entry name" value="ApbE"/>
</dbReference>
<keyword evidence="12" id="KW-1185">Reference proteome</keyword>
<organism evidence="11 12">
    <name type="scientific">Cohnella boryungensis</name>
    <dbReference type="NCBI Taxonomy" id="768479"/>
    <lineage>
        <taxon>Bacteria</taxon>
        <taxon>Bacillati</taxon>
        <taxon>Bacillota</taxon>
        <taxon>Bacilli</taxon>
        <taxon>Bacillales</taxon>
        <taxon>Paenibacillaceae</taxon>
        <taxon>Cohnella</taxon>
    </lineage>
</organism>
<keyword evidence="6" id="KW-0479">Metal-binding</keyword>
<sequence length="309" mass="33515">MHAFRAMNSNIVTLGLPARCRTKSESWFAFVERNLSRFLPQSELSSLNAANGNPFVASALLYQVVEEADRYYRTTEGLFNPYLGARLERLGYSESFECLGEAKRSEPLLGAGLEGTPCLLDPAMKSIRLRPGASVDLGGIAKGWSAHQLSLMLQREDLPAGAISAGGDIAFWGTPDEGWEVGIGNPNGEGPDLLTLRLQGTMGVATSSAMKRRWADDSGQWHHHLLDPRSGTSSSSDLVQVTLLAPHPVEAEVFAKCVLILGSEAGTRWLEARHPECAAIGMTRNGSLIHCGNLARYRWKGAGSHERIS</sequence>
<evidence type="ECO:0000313" key="11">
    <source>
        <dbReference type="EMBL" id="MFC4304436.1"/>
    </source>
</evidence>
<evidence type="ECO:0000313" key="12">
    <source>
        <dbReference type="Proteomes" id="UP001595755"/>
    </source>
</evidence>
<comment type="caution">
    <text evidence="11">The sequence shown here is derived from an EMBL/GenBank/DDBJ whole genome shotgun (WGS) entry which is preliminary data.</text>
</comment>
<name>A0ABV8SA85_9BACL</name>
<dbReference type="EC" id="2.7.1.180" evidence="2"/>
<dbReference type="PANTHER" id="PTHR30040">
    <property type="entry name" value="THIAMINE BIOSYNTHESIS LIPOPROTEIN APBE"/>
    <property type="match status" value="1"/>
</dbReference>
<dbReference type="InterPro" id="IPR003374">
    <property type="entry name" value="ApbE-like_sf"/>
</dbReference>
<evidence type="ECO:0000256" key="5">
    <source>
        <dbReference type="ARBA" id="ARBA00022679"/>
    </source>
</evidence>
<evidence type="ECO:0000256" key="7">
    <source>
        <dbReference type="ARBA" id="ARBA00022827"/>
    </source>
</evidence>
<dbReference type="Gene3D" id="3.10.520.10">
    <property type="entry name" value="ApbE-like domains"/>
    <property type="match status" value="1"/>
</dbReference>
<proteinExistence type="predicted"/>
<dbReference type="GO" id="GO:0016740">
    <property type="term" value="F:transferase activity"/>
    <property type="evidence" value="ECO:0007669"/>
    <property type="project" value="UniProtKB-KW"/>
</dbReference>
<dbReference type="SUPFAM" id="SSF143631">
    <property type="entry name" value="ApbE-like"/>
    <property type="match status" value="1"/>
</dbReference>
<dbReference type="Proteomes" id="UP001595755">
    <property type="component" value="Unassembled WGS sequence"/>
</dbReference>
<gene>
    <name evidence="11" type="ORF">ACFO1S_13490</name>
</gene>
<reference evidence="12" key="1">
    <citation type="journal article" date="2019" name="Int. J. Syst. Evol. Microbiol.">
        <title>The Global Catalogue of Microorganisms (GCM) 10K type strain sequencing project: providing services to taxonomists for standard genome sequencing and annotation.</title>
        <authorList>
            <consortium name="The Broad Institute Genomics Platform"/>
            <consortium name="The Broad Institute Genome Sequencing Center for Infectious Disease"/>
            <person name="Wu L."/>
            <person name="Ma J."/>
        </authorList>
    </citation>
    <scope>NUCLEOTIDE SEQUENCE [LARGE SCALE GENOMIC DNA]</scope>
    <source>
        <strain evidence="12">CGMCC 4.1641</strain>
    </source>
</reference>
<keyword evidence="5 11" id="KW-0808">Transferase</keyword>
<keyword evidence="8" id="KW-0460">Magnesium</keyword>
<comment type="cofactor">
    <cofactor evidence="1">
        <name>Mg(2+)</name>
        <dbReference type="ChEBI" id="CHEBI:18420"/>
    </cofactor>
</comment>
<dbReference type="RefSeq" id="WP_204604851.1">
    <property type="nucleotide sequence ID" value="NZ_JBHSED010000023.1"/>
</dbReference>
<protein>
    <recommendedName>
        <fullName evidence="3">FAD:protein FMN transferase</fullName>
        <ecNumber evidence="2">2.7.1.180</ecNumber>
    </recommendedName>
    <alternativeName>
        <fullName evidence="9">Flavin transferase</fullName>
    </alternativeName>
</protein>
<evidence type="ECO:0000256" key="10">
    <source>
        <dbReference type="ARBA" id="ARBA00048540"/>
    </source>
</evidence>
<keyword evidence="7" id="KW-0274">FAD</keyword>
<dbReference type="EMBL" id="JBHSED010000023">
    <property type="protein sequence ID" value="MFC4304436.1"/>
    <property type="molecule type" value="Genomic_DNA"/>
</dbReference>
<evidence type="ECO:0000256" key="2">
    <source>
        <dbReference type="ARBA" id="ARBA00011955"/>
    </source>
</evidence>
<evidence type="ECO:0000256" key="4">
    <source>
        <dbReference type="ARBA" id="ARBA00022630"/>
    </source>
</evidence>
<evidence type="ECO:0000256" key="9">
    <source>
        <dbReference type="ARBA" id="ARBA00031306"/>
    </source>
</evidence>
<keyword evidence="4" id="KW-0285">Flavoprotein</keyword>
<dbReference type="Pfam" id="PF02424">
    <property type="entry name" value="ApbE"/>
    <property type="match status" value="1"/>
</dbReference>
<accession>A0ABV8SA85</accession>
<dbReference type="PANTHER" id="PTHR30040:SF2">
    <property type="entry name" value="FAD:PROTEIN FMN TRANSFERASE"/>
    <property type="match status" value="1"/>
</dbReference>
<comment type="catalytic activity">
    <reaction evidence="10">
        <text>L-threonyl-[protein] + FAD = FMN-L-threonyl-[protein] + AMP + H(+)</text>
        <dbReference type="Rhea" id="RHEA:36847"/>
        <dbReference type="Rhea" id="RHEA-COMP:11060"/>
        <dbReference type="Rhea" id="RHEA-COMP:11061"/>
        <dbReference type="ChEBI" id="CHEBI:15378"/>
        <dbReference type="ChEBI" id="CHEBI:30013"/>
        <dbReference type="ChEBI" id="CHEBI:57692"/>
        <dbReference type="ChEBI" id="CHEBI:74257"/>
        <dbReference type="ChEBI" id="CHEBI:456215"/>
        <dbReference type="EC" id="2.7.1.180"/>
    </reaction>
</comment>
<evidence type="ECO:0000256" key="8">
    <source>
        <dbReference type="ARBA" id="ARBA00022842"/>
    </source>
</evidence>